<dbReference type="AlphaFoldDB" id="A4CIC0"/>
<gene>
    <name evidence="2" type="ordered locus">RB2501_07250</name>
</gene>
<evidence type="ECO:0000313" key="3">
    <source>
        <dbReference type="Proteomes" id="UP000009049"/>
    </source>
</evidence>
<dbReference type="PANTHER" id="PTHR43031:SF16">
    <property type="entry name" value="OXIDOREDUCTASE"/>
    <property type="match status" value="1"/>
</dbReference>
<sequence length="195" mass="21962">MAHIDSEWGLRKKRYGKGVKGNRPGRFLFAFWLAILPVLGSLTAIEGRAQQPVADPEYAERLESLLSHSVPEIAVSDAAGRDSLVFLDSRSLEEFVVSRIPGAYWVGFDDFSLDRVSAVPRDQAVVVYCSVGYRSEKITEELRAAGFEDVSNLYGGIFEWVNQGQPVEDRSGPTEKIHAYNRAWGRWLRRGHKVY</sequence>
<dbReference type="eggNOG" id="COG0607">
    <property type="taxonomic scope" value="Bacteria"/>
</dbReference>
<dbReference type="OrthoDB" id="598065at2"/>
<dbReference type="InterPro" id="IPR050229">
    <property type="entry name" value="GlpE_sulfurtransferase"/>
</dbReference>
<protein>
    <submittedName>
        <fullName evidence="2">Rhodanese-like domain protein</fullName>
    </submittedName>
</protein>
<dbReference type="SMART" id="SM00450">
    <property type="entry name" value="RHOD"/>
    <property type="match status" value="1"/>
</dbReference>
<dbReference type="Pfam" id="PF00581">
    <property type="entry name" value="Rhodanese"/>
    <property type="match status" value="1"/>
</dbReference>
<name>A4CIC0_ROBBH</name>
<dbReference type="SUPFAM" id="SSF52821">
    <property type="entry name" value="Rhodanese/Cell cycle control phosphatase"/>
    <property type="match status" value="1"/>
</dbReference>
<evidence type="ECO:0000313" key="2">
    <source>
        <dbReference type="EMBL" id="EAR16678.1"/>
    </source>
</evidence>
<dbReference type="InterPro" id="IPR001763">
    <property type="entry name" value="Rhodanese-like_dom"/>
</dbReference>
<organism evidence="2 3">
    <name type="scientific">Robiginitalea biformata (strain ATCC BAA-864 / DSM 15991 / KCTC 12146 / HTCC2501)</name>
    <dbReference type="NCBI Taxonomy" id="313596"/>
    <lineage>
        <taxon>Bacteria</taxon>
        <taxon>Pseudomonadati</taxon>
        <taxon>Bacteroidota</taxon>
        <taxon>Flavobacteriia</taxon>
        <taxon>Flavobacteriales</taxon>
        <taxon>Flavobacteriaceae</taxon>
        <taxon>Robiginitalea</taxon>
    </lineage>
</organism>
<dbReference type="HOGENOM" id="CLU_089574_5_0_10"/>
<dbReference type="CDD" id="cd00158">
    <property type="entry name" value="RHOD"/>
    <property type="match status" value="1"/>
</dbReference>
<dbReference type="Proteomes" id="UP000009049">
    <property type="component" value="Chromosome"/>
</dbReference>
<keyword evidence="3" id="KW-1185">Reference proteome</keyword>
<dbReference type="PANTHER" id="PTHR43031">
    <property type="entry name" value="FAD-DEPENDENT OXIDOREDUCTASE"/>
    <property type="match status" value="1"/>
</dbReference>
<dbReference type="STRING" id="313596.RB2501_07250"/>
<dbReference type="Gene3D" id="3.40.250.10">
    <property type="entry name" value="Rhodanese-like domain"/>
    <property type="match status" value="1"/>
</dbReference>
<reference evidence="2 3" key="1">
    <citation type="journal article" date="2009" name="J. Bacteriol.">
        <title>Complete genome sequence of Robiginitalea biformata HTCC2501.</title>
        <authorList>
            <person name="Oh H.M."/>
            <person name="Giovannoni S.J."/>
            <person name="Lee K."/>
            <person name="Ferriera S."/>
            <person name="Johnson J."/>
            <person name="Cho J.C."/>
        </authorList>
    </citation>
    <scope>NUCLEOTIDE SEQUENCE [LARGE SCALE GENOMIC DNA]</scope>
    <source>
        <strain evidence="3">ATCC BAA-864 / HTCC2501 / KCTC 12146</strain>
    </source>
</reference>
<dbReference type="NCBIfam" id="NF045521">
    <property type="entry name" value="rhoda_near_glyco"/>
    <property type="match status" value="1"/>
</dbReference>
<proteinExistence type="predicted"/>
<dbReference type="EMBL" id="CP001712">
    <property type="protein sequence ID" value="EAR16678.1"/>
    <property type="molecule type" value="Genomic_DNA"/>
</dbReference>
<evidence type="ECO:0000259" key="1">
    <source>
        <dbReference type="PROSITE" id="PS50206"/>
    </source>
</evidence>
<accession>A4CIC0</accession>
<dbReference type="PROSITE" id="PS50206">
    <property type="entry name" value="RHODANESE_3"/>
    <property type="match status" value="1"/>
</dbReference>
<feature type="domain" description="Rhodanese" evidence="1">
    <location>
        <begin position="80"/>
        <end position="169"/>
    </location>
</feature>
<dbReference type="RefSeq" id="WP_015753435.1">
    <property type="nucleotide sequence ID" value="NC_013222.1"/>
</dbReference>
<dbReference type="InterPro" id="IPR036873">
    <property type="entry name" value="Rhodanese-like_dom_sf"/>
</dbReference>
<dbReference type="KEGG" id="rbi:RB2501_07250"/>